<sequence>MVGSTSNMKGNKIIFLFLAFLLPICIFLFLKFFGKNEFAVEPLYGTIAPDVQEGCAPVSIPYYVPDSVTSALSFGNDSLVLVIFGKPDKEGATQLMRIDEEFPEDKIQQKIITDADPHFSSWKKCIFFLKEPFDVILVDRKGIIRGQYVSNDREEMDRLLTEIAIILKKY</sequence>
<name>A0A1T5MDE5_9BACT</name>
<gene>
    <name evidence="2" type="ORF">SAMN05660236_5105</name>
</gene>
<dbReference type="EMBL" id="FUZU01000004">
    <property type="protein sequence ID" value="SKC86271.1"/>
    <property type="molecule type" value="Genomic_DNA"/>
</dbReference>
<evidence type="ECO:0000313" key="3">
    <source>
        <dbReference type="Proteomes" id="UP000190961"/>
    </source>
</evidence>
<keyword evidence="3" id="KW-1185">Reference proteome</keyword>
<proteinExistence type="predicted"/>
<dbReference type="AlphaFoldDB" id="A0A1T5MDE5"/>
<reference evidence="2 3" key="1">
    <citation type="submission" date="2017-02" db="EMBL/GenBank/DDBJ databases">
        <authorList>
            <person name="Peterson S.W."/>
        </authorList>
    </citation>
    <scope>NUCLEOTIDE SEQUENCE [LARGE SCALE GENOMIC DNA]</scope>
    <source>
        <strain evidence="2 3">DSM 25262</strain>
    </source>
</reference>
<evidence type="ECO:0000256" key="1">
    <source>
        <dbReference type="SAM" id="Phobius"/>
    </source>
</evidence>
<keyword evidence="1" id="KW-1133">Transmembrane helix</keyword>
<dbReference type="Proteomes" id="UP000190961">
    <property type="component" value="Unassembled WGS sequence"/>
</dbReference>
<evidence type="ECO:0000313" key="2">
    <source>
        <dbReference type="EMBL" id="SKC86271.1"/>
    </source>
</evidence>
<feature type="transmembrane region" description="Helical" evidence="1">
    <location>
        <begin position="13"/>
        <end position="33"/>
    </location>
</feature>
<organism evidence="2 3">
    <name type="scientific">Ohtaekwangia koreensis</name>
    <dbReference type="NCBI Taxonomy" id="688867"/>
    <lineage>
        <taxon>Bacteria</taxon>
        <taxon>Pseudomonadati</taxon>
        <taxon>Bacteroidota</taxon>
        <taxon>Cytophagia</taxon>
        <taxon>Cytophagales</taxon>
        <taxon>Fulvivirgaceae</taxon>
        <taxon>Ohtaekwangia</taxon>
    </lineage>
</organism>
<accession>A0A1T5MDE5</accession>
<dbReference type="STRING" id="688867.SAMN05660236_5105"/>
<keyword evidence="1" id="KW-0472">Membrane</keyword>
<keyword evidence="1" id="KW-0812">Transmembrane</keyword>
<protein>
    <submittedName>
        <fullName evidence="2">Uncharacterized protein</fullName>
    </submittedName>
</protein>